<evidence type="ECO:0000313" key="2">
    <source>
        <dbReference type="EMBL" id="KAF5846430.1"/>
    </source>
</evidence>
<proteinExistence type="predicted"/>
<evidence type="ECO:0000313" key="3">
    <source>
        <dbReference type="Proteomes" id="UP000624244"/>
    </source>
</evidence>
<feature type="region of interest" description="Disordered" evidence="1">
    <location>
        <begin position="22"/>
        <end position="62"/>
    </location>
</feature>
<sequence length="88" mass="9279">MALVNVMLSIYDMSRAFPPTVNQHVPPEMHSATRQMSSAPQGGSPTISVAADQGTPKAGYGEGRLAANRVNVEQSGLSSRLARLMLAP</sequence>
<dbReference type="AlphaFoldDB" id="A0A8H5ZBT8"/>
<dbReference type="Proteomes" id="UP000624244">
    <property type="component" value="Unassembled WGS sequence"/>
</dbReference>
<protein>
    <submittedName>
        <fullName evidence="2">Uncharacterized protein</fullName>
    </submittedName>
</protein>
<name>A0A8H5ZBT8_COCSA</name>
<reference evidence="2" key="1">
    <citation type="submission" date="2019-11" db="EMBL/GenBank/DDBJ databases">
        <title>Bipolaris sorokiniana Genome sequencing.</title>
        <authorList>
            <person name="Wang H."/>
        </authorList>
    </citation>
    <scope>NUCLEOTIDE SEQUENCE</scope>
</reference>
<evidence type="ECO:0000256" key="1">
    <source>
        <dbReference type="SAM" id="MobiDB-lite"/>
    </source>
</evidence>
<accession>A0A8H5ZBT8</accession>
<gene>
    <name evidence="2" type="ORF">GGP41_003805</name>
</gene>
<feature type="compositionally biased region" description="Polar residues" evidence="1">
    <location>
        <begin position="32"/>
        <end position="47"/>
    </location>
</feature>
<dbReference type="EMBL" id="WNKQ01000016">
    <property type="protein sequence ID" value="KAF5846430.1"/>
    <property type="molecule type" value="Genomic_DNA"/>
</dbReference>
<comment type="caution">
    <text evidence="2">The sequence shown here is derived from an EMBL/GenBank/DDBJ whole genome shotgun (WGS) entry which is preliminary data.</text>
</comment>
<organism evidence="2 3">
    <name type="scientific">Cochliobolus sativus</name>
    <name type="common">Common root rot and spot blotch fungus</name>
    <name type="synonym">Bipolaris sorokiniana</name>
    <dbReference type="NCBI Taxonomy" id="45130"/>
    <lineage>
        <taxon>Eukaryota</taxon>
        <taxon>Fungi</taxon>
        <taxon>Dikarya</taxon>
        <taxon>Ascomycota</taxon>
        <taxon>Pezizomycotina</taxon>
        <taxon>Dothideomycetes</taxon>
        <taxon>Pleosporomycetidae</taxon>
        <taxon>Pleosporales</taxon>
        <taxon>Pleosporineae</taxon>
        <taxon>Pleosporaceae</taxon>
        <taxon>Bipolaris</taxon>
    </lineage>
</organism>